<dbReference type="Gene3D" id="3.30.1390.10">
    <property type="match status" value="1"/>
</dbReference>
<dbReference type="GO" id="GO:0006508">
    <property type="term" value="P:proteolysis"/>
    <property type="evidence" value="ECO:0007669"/>
    <property type="project" value="UniProtKB-KW"/>
</dbReference>
<dbReference type="GO" id="GO:0030163">
    <property type="term" value="P:protein catabolic process"/>
    <property type="evidence" value="ECO:0007669"/>
    <property type="project" value="InterPro"/>
</dbReference>
<dbReference type="SUPFAM" id="SSF54736">
    <property type="entry name" value="ClpS-like"/>
    <property type="match status" value="1"/>
</dbReference>
<dbReference type="STRING" id="1484053.SAMN05444274_102352"/>
<dbReference type="OrthoDB" id="598046at2"/>
<protein>
    <submittedName>
        <fullName evidence="2">ATP-dependent Clp protease adaptor protein ClpS</fullName>
    </submittedName>
</protein>
<dbReference type="RefSeq" id="WP_072999490.1">
    <property type="nucleotide sequence ID" value="NZ_FQUM01000002.1"/>
</dbReference>
<dbReference type="Pfam" id="PF02617">
    <property type="entry name" value="ClpS"/>
    <property type="match status" value="1"/>
</dbReference>
<evidence type="ECO:0000313" key="2">
    <source>
        <dbReference type="EMBL" id="SHE77260.1"/>
    </source>
</evidence>
<name>A0A1M4W7Y0_9BACT</name>
<dbReference type="Proteomes" id="UP000184164">
    <property type="component" value="Unassembled WGS sequence"/>
</dbReference>
<keyword evidence="2" id="KW-0645">Protease</keyword>
<feature type="domain" description="Adaptor protein ClpS core" evidence="1">
    <location>
        <begin position="22"/>
        <end position="85"/>
    </location>
</feature>
<gene>
    <name evidence="2" type="ORF">SAMN05444274_102352</name>
</gene>
<keyword evidence="3" id="KW-1185">Reference proteome</keyword>
<sequence length="95" mass="10853">MTSKETKRKPDSGKQNEACGGYSLILHNDDVHNFDYVIEALVDICDHDYEQAIQCTLITHHKGSCDIRKGKFETLKQMKDALQQRELNSTIDILT</sequence>
<organism evidence="2 3">
    <name type="scientific">Mariniphaga anaerophila</name>
    <dbReference type="NCBI Taxonomy" id="1484053"/>
    <lineage>
        <taxon>Bacteria</taxon>
        <taxon>Pseudomonadati</taxon>
        <taxon>Bacteroidota</taxon>
        <taxon>Bacteroidia</taxon>
        <taxon>Marinilabiliales</taxon>
        <taxon>Prolixibacteraceae</taxon>
        <taxon>Mariniphaga</taxon>
    </lineage>
</organism>
<dbReference type="GO" id="GO:0008233">
    <property type="term" value="F:peptidase activity"/>
    <property type="evidence" value="ECO:0007669"/>
    <property type="project" value="UniProtKB-KW"/>
</dbReference>
<reference evidence="2 3" key="1">
    <citation type="submission" date="2016-11" db="EMBL/GenBank/DDBJ databases">
        <authorList>
            <person name="Jaros S."/>
            <person name="Januszkiewicz K."/>
            <person name="Wedrychowicz H."/>
        </authorList>
    </citation>
    <scope>NUCLEOTIDE SEQUENCE [LARGE SCALE GENOMIC DNA]</scope>
    <source>
        <strain evidence="2 3">DSM 26910</strain>
    </source>
</reference>
<proteinExistence type="predicted"/>
<dbReference type="AlphaFoldDB" id="A0A1M4W7Y0"/>
<keyword evidence="2" id="KW-0378">Hydrolase</keyword>
<evidence type="ECO:0000313" key="3">
    <source>
        <dbReference type="Proteomes" id="UP000184164"/>
    </source>
</evidence>
<dbReference type="EMBL" id="FQUM01000002">
    <property type="protein sequence ID" value="SHE77260.1"/>
    <property type="molecule type" value="Genomic_DNA"/>
</dbReference>
<dbReference type="InterPro" id="IPR003769">
    <property type="entry name" value="ClpS_core"/>
</dbReference>
<evidence type="ECO:0000259" key="1">
    <source>
        <dbReference type="Pfam" id="PF02617"/>
    </source>
</evidence>
<dbReference type="InterPro" id="IPR014719">
    <property type="entry name" value="Ribosomal_bL12_C/ClpS-like"/>
</dbReference>
<accession>A0A1M4W7Y0</accession>